<accession>A0A7D9LPF3</accession>
<evidence type="ECO:0000313" key="2">
    <source>
        <dbReference type="EMBL" id="CAB4036505.1"/>
    </source>
</evidence>
<feature type="region of interest" description="Disordered" evidence="1">
    <location>
        <begin position="1"/>
        <end position="32"/>
    </location>
</feature>
<reference evidence="2" key="1">
    <citation type="submission" date="2020-04" db="EMBL/GenBank/DDBJ databases">
        <authorList>
            <person name="Alioto T."/>
            <person name="Alioto T."/>
            <person name="Gomez Garrido J."/>
        </authorList>
    </citation>
    <scope>NUCLEOTIDE SEQUENCE</scope>
    <source>
        <strain evidence="2">A484AB</strain>
    </source>
</reference>
<proteinExistence type="predicted"/>
<evidence type="ECO:0000313" key="3">
    <source>
        <dbReference type="Proteomes" id="UP001152795"/>
    </source>
</evidence>
<feature type="region of interest" description="Disordered" evidence="1">
    <location>
        <begin position="54"/>
        <end position="159"/>
    </location>
</feature>
<sequence length="252" mass="28037">DYVKAKLKSLRNSYTKAKKPQSSGSARKSLSKRAAWIRDKLQFLEPYIATRTSTSSIDVTVSHTTTPDSAESTDQLNSLNESIDDVDSITDDLLANDDDPDSETSPALPTKQPLTGKLSRRKQAEQEFEPIKGLATSIAERQNKRHKTADTHDEPMSSFGRYVTESLAELEPRMTHLSKHHINNVLFQAQMGTLSYQEGNNTAFSSDPDPQHNWFPPNPPMMNFPSYARVQQSFPSTSSTLYATLVKATGLS</sequence>
<comment type="caution">
    <text evidence="2">The sequence shown here is derived from an EMBL/GenBank/DDBJ whole genome shotgun (WGS) entry which is preliminary data.</text>
</comment>
<name>A0A7D9LPF3_PARCT</name>
<keyword evidence="3" id="KW-1185">Reference proteome</keyword>
<protein>
    <submittedName>
        <fullName evidence="2">Uncharacterized protein</fullName>
    </submittedName>
</protein>
<organism evidence="2 3">
    <name type="scientific">Paramuricea clavata</name>
    <name type="common">Red gorgonian</name>
    <name type="synonym">Violescent sea-whip</name>
    <dbReference type="NCBI Taxonomy" id="317549"/>
    <lineage>
        <taxon>Eukaryota</taxon>
        <taxon>Metazoa</taxon>
        <taxon>Cnidaria</taxon>
        <taxon>Anthozoa</taxon>
        <taxon>Octocorallia</taxon>
        <taxon>Malacalcyonacea</taxon>
        <taxon>Plexauridae</taxon>
        <taxon>Paramuricea</taxon>
    </lineage>
</organism>
<feature type="compositionally biased region" description="Polar residues" evidence="1">
    <location>
        <begin position="54"/>
        <end position="81"/>
    </location>
</feature>
<dbReference type="EMBL" id="CACRXK020022112">
    <property type="protein sequence ID" value="CAB4036505.1"/>
    <property type="molecule type" value="Genomic_DNA"/>
</dbReference>
<gene>
    <name evidence="2" type="ORF">PACLA_8A063844</name>
</gene>
<dbReference type="AlphaFoldDB" id="A0A7D9LPF3"/>
<feature type="compositionally biased region" description="Acidic residues" evidence="1">
    <location>
        <begin position="82"/>
        <end position="102"/>
    </location>
</feature>
<evidence type="ECO:0000256" key="1">
    <source>
        <dbReference type="SAM" id="MobiDB-lite"/>
    </source>
</evidence>
<feature type="non-terminal residue" evidence="2">
    <location>
        <position position="252"/>
    </location>
</feature>
<feature type="compositionally biased region" description="Polar residues" evidence="1">
    <location>
        <begin position="10"/>
        <end position="28"/>
    </location>
</feature>
<dbReference type="Proteomes" id="UP001152795">
    <property type="component" value="Unassembled WGS sequence"/>
</dbReference>
<dbReference type="OrthoDB" id="5989443at2759"/>